<reference evidence="36 37" key="1">
    <citation type="submission" date="2019-04" db="EMBL/GenBank/DDBJ databases">
        <authorList>
            <person name="Alioto T."/>
            <person name="Alioto T."/>
        </authorList>
    </citation>
    <scope>NUCLEOTIDE SEQUENCE [LARGE SCALE GENOMIC DNA]</scope>
</reference>
<keyword evidence="7" id="KW-0949">S-adenosyl-L-methionine</keyword>
<proteinExistence type="inferred from homology"/>
<dbReference type="InterPro" id="IPR037841">
    <property type="entry name" value="SET_SETD1A/B"/>
</dbReference>
<keyword evidence="18" id="KW-0804">Transcription</keyword>
<reference evidence="35" key="2">
    <citation type="submission" date="2020-08" db="EMBL/GenBank/DDBJ databases">
        <authorList>
            <person name="Shumante A."/>
            <person name="Zimin A.V."/>
            <person name="Puiu D."/>
            <person name="Salzberg S.L."/>
        </authorList>
    </citation>
    <scope>NUCLEOTIDE SEQUENCE</scope>
    <source>
        <strain evidence="35">WC2-LM</strain>
        <tissue evidence="35">Liver</tissue>
    </source>
</reference>
<name>A0A5E4AEH3_MARMO</name>
<dbReference type="GO" id="GO:0047016">
    <property type="term" value="F:cholest-5-ene-3-beta,7-alpha-diol 3-beta-dehydrogenase activity"/>
    <property type="evidence" value="ECO:0007669"/>
    <property type="project" value="UniProtKB-EC"/>
</dbReference>
<dbReference type="GO" id="GO:0048188">
    <property type="term" value="C:Set1C/COMPASS complex"/>
    <property type="evidence" value="ECO:0007669"/>
    <property type="project" value="InterPro"/>
</dbReference>
<dbReference type="EMBL" id="CABDUW010000051">
    <property type="protein sequence ID" value="VTJ55525.1"/>
    <property type="molecule type" value="Genomic_DNA"/>
</dbReference>
<dbReference type="CDD" id="cd19169">
    <property type="entry name" value="SET_SETD1"/>
    <property type="match status" value="1"/>
</dbReference>
<evidence type="ECO:0000256" key="13">
    <source>
        <dbReference type="ARBA" id="ARBA00023002"/>
    </source>
</evidence>
<dbReference type="Gene3D" id="3.40.50.720">
    <property type="entry name" value="NAD(P)-binding Rossmann-like Domain"/>
    <property type="match status" value="1"/>
</dbReference>
<keyword evidence="37" id="KW-1185">Reference proteome</keyword>
<dbReference type="FunFam" id="2.170.270.10:FF:000010">
    <property type="entry name" value="Histone-lysine N-methyltransferase"/>
    <property type="match status" value="1"/>
</dbReference>
<dbReference type="AlphaFoldDB" id="A0A5E4AEH3"/>
<evidence type="ECO:0000256" key="16">
    <source>
        <dbReference type="ARBA" id="ARBA00023098"/>
    </source>
</evidence>
<evidence type="ECO:0000256" key="30">
    <source>
        <dbReference type="ARBA" id="ARBA00079006"/>
    </source>
</evidence>
<comment type="catalytic activity">
    <reaction evidence="24">
        <text>(25R)-cholest-5-en-3beta,7alpha,26-triol + NAD(+) = (25R)-7alpha,26-dihydroxycholest-4-en-3-one + NADH + H(+)</text>
        <dbReference type="Rhea" id="RHEA:47180"/>
        <dbReference type="ChEBI" id="CHEBI:15378"/>
        <dbReference type="ChEBI" id="CHEBI:57540"/>
        <dbReference type="ChEBI" id="CHEBI:57945"/>
        <dbReference type="ChEBI" id="CHEBI:76592"/>
        <dbReference type="ChEBI" id="CHEBI:87476"/>
    </reaction>
    <physiologicalReaction direction="left-to-right" evidence="24">
        <dbReference type="Rhea" id="RHEA:47181"/>
    </physiologicalReaction>
</comment>
<dbReference type="GO" id="GO:0042800">
    <property type="term" value="F:histone H3K4 methyltransferase activity"/>
    <property type="evidence" value="ECO:0007669"/>
    <property type="project" value="InterPro"/>
</dbReference>
<dbReference type="SUPFAM" id="SSF51735">
    <property type="entry name" value="NAD(P)-binding Rossmann-fold domains"/>
    <property type="match status" value="1"/>
</dbReference>
<gene>
    <name evidence="35" type="ORF">GHT09_002781</name>
    <name evidence="36" type="ORF">MONAX_5E026704</name>
</gene>
<evidence type="ECO:0000256" key="19">
    <source>
        <dbReference type="ARBA" id="ARBA00023242"/>
    </source>
</evidence>
<sequence>MPTSSDRPPFPWAGTGRKRRPQDGPREHQTGSARSEGYYPISKKEKDKYLDVCPVSARQLEGVDTQGTNRVLSERRSEQRRLLSAIGTSAIMDSDLLKLNQLKFRKKKLRFGRSRIHEWGLFAMEPIAADEMVIEYVGQNIRQMVADMREKRYVQEGIGSSYLFRVDHDTIIDATKCGNLARFINHCCTPNCYAKVITIESQKKIVIYSKQPIGVDEEITYDYKFPLEDNKIPLGALGQWLQLGMAESAQAPKLVYLVTGGCGFLGEHVVRMLLEREPRLRELRIFDLHLSPWIEELKTGPVQVTAIQGDVTQAQEVAAAVAGAHVVIHTAGLVDVFGRASPETIHKVNVRGTQNVIEACVQTGTQFLVYTSSMEVVGPNVKGHPFYSKALAERLVLEANGRKVRGGLPLVTCALRPTGIYGEGHQIMRDFYRQGLRLGGRLFRAIPASVEHGRVYVGNVAWMHVLVARELEQRAALIGGQVYFCYDKSPYKSYEDFNMEFLGPCGLRLVGTRPLLPYWLLVLLAALNALLQWLLRPLLLYAPLLNPYTLAVANTTFTVSTNKAQRHFGYEPLFSWEDSRTRTILWVQAMEGTAQ</sequence>
<evidence type="ECO:0000256" key="8">
    <source>
        <dbReference type="ARBA" id="ARBA00022692"/>
    </source>
</evidence>
<evidence type="ECO:0000256" key="29">
    <source>
        <dbReference type="ARBA" id="ARBA00077524"/>
    </source>
</evidence>
<evidence type="ECO:0000256" key="23">
    <source>
        <dbReference type="ARBA" id="ARBA00052129"/>
    </source>
</evidence>
<evidence type="ECO:0000256" key="26">
    <source>
        <dbReference type="ARBA" id="ARBA00060577"/>
    </source>
</evidence>
<dbReference type="EC" id="1.1.1.181" evidence="27"/>
<dbReference type="InterPro" id="IPR044570">
    <property type="entry name" value="Set1-like"/>
</dbReference>
<keyword evidence="16" id="KW-0443">Lipid metabolism</keyword>
<dbReference type="GO" id="GO:0006694">
    <property type="term" value="P:steroid biosynthetic process"/>
    <property type="evidence" value="ECO:0007669"/>
    <property type="project" value="UniProtKB-KW"/>
</dbReference>
<comment type="catalytic activity">
    <reaction evidence="22">
        <text>(24S)-7alpha-dihydroxycholesterol + NAD(+) = (24S)-7alpha,24-dihydroxycholest-4-en-3-one + NADH + H(+)</text>
        <dbReference type="Rhea" id="RHEA:47200"/>
        <dbReference type="ChEBI" id="CHEBI:15378"/>
        <dbReference type="ChEBI" id="CHEBI:37640"/>
        <dbReference type="ChEBI" id="CHEBI:57540"/>
        <dbReference type="ChEBI" id="CHEBI:57945"/>
        <dbReference type="ChEBI" id="CHEBI:63838"/>
    </reaction>
    <physiologicalReaction direction="left-to-right" evidence="22">
        <dbReference type="Rhea" id="RHEA:47201"/>
    </physiologicalReaction>
</comment>
<dbReference type="GO" id="GO:0032259">
    <property type="term" value="P:methylation"/>
    <property type="evidence" value="ECO:0007669"/>
    <property type="project" value="UniProtKB-KW"/>
</dbReference>
<evidence type="ECO:0000256" key="6">
    <source>
        <dbReference type="ARBA" id="ARBA00022679"/>
    </source>
</evidence>
<evidence type="ECO:0000256" key="1">
    <source>
        <dbReference type="ARBA" id="ARBA00004123"/>
    </source>
</evidence>
<keyword evidence="14" id="KW-0805">Transcription regulation</keyword>
<evidence type="ECO:0000256" key="11">
    <source>
        <dbReference type="ARBA" id="ARBA00022884"/>
    </source>
</evidence>
<evidence type="ECO:0000256" key="4">
    <source>
        <dbReference type="ARBA" id="ARBA00009219"/>
    </source>
</evidence>
<feature type="transmembrane region" description="Helical" evidence="33">
    <location>
        <begin position="516"/>
        <end position="535"/>
    </location>
</feature>
<comment type="catalytic activity">
    <reaction evidence="21">
        <text>7alpha,25-dihydroxycholesterol + NAD(+) = 7alpha,25-dihydroxy-4-cholesten-3-one + NADH + H(+)</text>
        <dbReference type="Rhea" id="RHEA:47156"/>
        <dbReference type="ChEBI" id="CHEBI:15378"/>
        <dbReference type="ChEBI" id="CHEBI:37623"/>
        <dbReference type="ChEBI" id="CHEBI:57540"/>
        <dbReference type="ChEBI" id="CHEBI:57945"/>
        <dbReference type="ChEBI" id="CHEBI:81013"/>
    </reaction>
    <physiologicalReaction direction="left-to-right" evidence="21">
        <dbReference type="Rhea" id="RHEA:47157"/>
    </physiologicalReaction>
</comment>
<keyword evidence="19" id="KW-0539">Nucleus</keyword>
<evidence type="ECO:0000256" key="17">
    <source>
        <dbReference type="ARBA" id="ARBA00023136"/>
    </source>
</evidence>
<keyword evidence="15" id="KW-0520">NAD</keyword>
<evidence type="ECO:0000256" key="25">
    <source>
        <dbReference type="ARBA" id="ARBA00056085"/>
    </source>
</evidence>
<keyword evidence="20" id="KW-0755">Steroidogenesis</keyword>
<evidence type="ECO:0000313" key="35">
    <source>
        <dbReference type="EMBL" id="KAF7466231.1"/>
    </source>
</evidence>
<feature type="domain" description="SET" evidence="34">
    <location>
        <begin position="107"/>
        <end position="224"/>
    </location>
</feature>
<evidence type="ECO:0000256" key="12">
    <source>
        <dbReference type="ARBA" id="ARBA00022989"/>
    </source>
</evidence>
<keyword evidence="10" id="KW-0156">Chromatin regulator</keyword>
<protein>
    <recommendedName>
        <fullName evidence="28">3 beta-hydroxysteroid dehydrogenase type 7</fullName>
        <ecNumber evidence="27">1.1.1.181</ecNumber>
    </recommendedName>
    <alternativeName>
        <fullName evidence="30">3 beta-hydroxysteroid dehydrogenase type VII</fullName>
    </alternativeName>
    <alternativeName>
        <fullName evidence="29">3-beta-hydroxy-Delta(5)-C27 steroid oxidoreductase</fullName>
    </alternativeName>
    <alternativeName>
        <fullName evidence="31">Cholest-5-ene-3-beta,7-alpha-diol 3-beta-dehydrogenase</fullName>
    </alternativeName>
</protein>
<dbReference type="InterPro" id="IPR046341">
    <property type="entry name" value="SET_dom_sf"/>
</dbReference>
<evidence type="ECO:0000256" key="2">
    <source>
        <dbReference type="ARBA" id="ARBA00004477"/>
    </source>
</evidence>
<comment type="pathway">
    <text evidence="26">Steroid biosynthesis.</text>
</comment>
<evidence type="ECO:0000256" key="21">
    <source>
        <dbReference type="ARBA" id="ARBA00050135"/>
    </source>
</evidence>
<evidence type="ECO:0000256" key="33">
    <source>
        <dbReference type="SAM" id="Phobius"/>
    </source>
</evidence>
<comment type="function">
    <text evidence="25">The 3-beta-HSD enzymatic system plays a crucial role in the biosynthesis of all classes of hormonal steroids. HSD VII is active against four 7-alpha-hydroxylated sterols. Does not metabolize several different C(19/21) steroids as substrates. Involved in bile acid synthesis. Plays a key role in cell positioning and movement in lymphoid tissues by mediating degradation of 7-alpha,25-dihydroxycholesterol (7-alpha,25-OHC): 7-alpha,25-OHC acts as a ligand for the G protein-coupled receptor GPR183/EBI2, a chemotactic receptor for a number of lymphoid cells.</text>
</comment>
<accession>A0A5E4AEH3</accession>
<dbReference type="Proteomes" id="UP000662637">
    <property type="component" value="Unassembled WGS sequence"/>
</dbReference>
<evidence type="ECO:0000256" key="5">
    <source>
        <dbReference type="ARBA" id="ARBA00022603"/>
    </source>
</evidence>
<evidence type="ECO:0000313" key="37">
    <source>
        <dbReference type="Proteomes" id="UP000335636"/>
    </source>
</evidence>
<evidence type="ECO:0000259" key="34">
    <source>
        <dbReference type="PROSITE" id="PS50280"/>
    </source>
</evidence>
<dbReference type="GO" id="GO:0003723">
    <property type="term" value="F:RNA binding"/>
    <property type="evidence" value="ECO:0007669"/>
    <property type="project" value="UniProtKB-KW"/>
</dbReference>
<dbReference type="Proteomes" id="UP000335636">
    <property type="component" value="Unassembled WGS sequence"/>
</dbReference>
<evidence type="ECO:0000256" key="27">
    <source>
        <dbReference type="ARBA" id="ARBA00066680"/>
    </source>
</evidence>
<dbReference type="InterPro" id="IPR036291">
    <property type="entry name" value="NAD(P)-bd_dom_sf"/>
</dbReference>
<dbReference type="FunFam" id="3.40.50.720:FF:000262">
    <property type="entry name" value="3 beta-hydroxysteroid dehydrogenase type 7 isoform X1"/>
    <property type="match status" value="1"/>
</dbReference>
<evidence type="ECO:0000313" key="36">
    <source>
        <dbReference type="EMBL" id="VTJ55525.1"/>
    </source>
</evidence>
<evidence type="ECO:0000256" key="14">
    <source>
        <dbReference type="ARBA" id="ARBA00023015"/>
    </source>
</evidence>
<evidence type="ECO:0000256" key="20">
    <source>
        <dbReference type="ARBA" id="ARBA00023250"/>
    </source>
</evidence>
<keyword evidence="13" id="KW-0560">Oxidoreductase</keyword>
<dbReference type="InterPro" id="IPR001214">
    <property type="entry name" value="SET_dom"/>
</dbReference>
<keyword evidence="6" id="KW-0808">Transferase</keyword>
<dbReference type="PANTHER" id="PTHR45814:SF3">
    <property type="entry name" value="HISTONE-LYSINE N-METHYLTRANSFERASE SETD1A"/>
    <property type="match status" value="1"/>
</dbReference>
<dbReference type="EMBL" id="WJEC01007857">
    <property type="protein sequence ID" value="KAF7466231.1"/>
    <property type="molecule type" value="Genomic_DNA"/>
</dbReference>
<keyword evidence="17 33" id="KW-0472">Membrane</keyword>
<feature type="region of interest" description="Disordered" evidence="32">
    <location>
        <begin position="1"/>
        <end position="42"/>
    </location>
</feature>
<keyword evidence="8 33" id="KW-0812">Transmembrane</keyword>
<evidence type="ECO:0000256" key="7">
    <source>
        <dbReference type="ARBA" id="ARBA00022691"/>
    </source>
</evidence>
<dbReference type="InterPro" id="IPR002225">
    <property type="entry name" value="3Beta_OHSteriod_DH/Estase"/>
</dbReference>
<keyword evidence="11" id="KW-0694">RNA-binding</keyword>
<dbReference type="Pfam" id="PF01073">
    <property type="entry name" value="3Beta_HSD"/>
    <property type="match status" value="1"/>
</dbReference>
<dbReference type="Pfam" id="PF11764">
    <property type="entry name" value="N-SET"/>
    <property type="match status" value="1"/>
</dbReference>
<evidence type="ECO:0000256" key="32">
    <source>
        <dbReference type="SAM" id="MobiDB-lite"/>
    </source>
</evidence>
<evidence type="ECO:0000256" key="28">
    <source>
        <dbReference type="ARBA" id="ARBA00073451"/>
    </source>
</evidence>
<evidence type="ECO:0000256" key="15">
    <source>
        <dbReference type="ARBA" id="ARBA00023027"/>
    </source>
</evidence>
<dbReference type="SMART" id="SM01291">
    <property type="entry name" value="N-SET"/>
    <property type="match status" value="1"/>
</dbReference>
<evidence type="ECO:0000256" key="18">
    <source>
        <dbReference type="ARBA" id="ARBA00023163"/>
    </source>
</evidence>
<evidence type="ECO:0000256" key="22">
    <source>
        <dbReference type="ARBA" id="ARBA00050830"/>
    </source>
</evidence>
<keyword evidence="5" id="KW-0489">Methyltransferase</keyword>
<keyword evidence="12 33" id="KW-1133">Transmembrane helix</keyword>
<dbReference type="SUPFAM" id="SSF82199">
    <property type="entry name" value="SET domain"/>
    <property type="match status" value="1"/>
</dbReference>
<keyword evidence="9" id="KW-0256">Endoplasmic reticulum</keyword>
<comment type="subcellular location">
    <subcellularLocation>
        <location evidence="2">Endoplasmic reticulum membrane</location>
        <topology evidence="2">Multi-pass membrane protein</topology>
    </subcellularLocation>
    <subcellularLocation>
        <location evidence="1">Nucleus</location>
    </subcellularLocation>
</comment>
<evidence type="ECO:0000256" key="10">
    <source>
        <dbReference type="ARBA" id="ARBA00022853"/>
    </source>
</evidence>
<comment type="catalytic activity">
    <reaction evidence="23">
        <text>7alpha-hydroxycholesterol + NAD(+) = 7alpha-hydroxycholest-4-en-3-one + NADH + H(+)</text>
        <dbReference type="Rhea" id="RHEA:11896"/>
        <dbReference type="ChEBI" id="CHEBI:15378"/>
        <dbReference type="ChEBI" id="CHEBI:17500"/>
        <dbReference type="ChEBI" id="CHEBI:17899"/>
        <dbReference type="ChEBI" id="CHEBI:57540"/>
        <dbReference type="ChEBI" id="CHEBI:57945"/>
        <dbReference type="EC" id="1.1.1.181"/>
    </reaction>
    <physiologicalReaction direction="left-to-right" evidence="23">
        <dbReference type="Rhea" id="RHEA:11897"/>
    </physiologicalReaction>
</comment>
<dbReference type="PANTHER" id="PTHR45814">
    <property type="entry name" value="HISTONE-LYSINE N-METHYLTRANSFERASE SETD1"/>
    <property type="match status" value="1"/>
</dbReference>
<evidence type="ECO:0000256" key="9">
    <source>
        <dbReference type="ARBA" id="ARBA00022824"/>
    </source>
</evidence>
<dbReference type="InterPro" id="IPR024657">
    <property type="entry name" value="COMPASS_Set1_N-SET"/>
</dbReference>
<dbReference type="Gene3D" id="2.170.270.10">
    <property type="entry name" value="SET domain"/>
    <property type="match status" value="1"/>
</dbReference>
<evidence type="ECO:0000256" key="31">
    <source>
        <dbReference type="ARBA" id="ARBA00080609"/>
    </source>
</evidence>
<dbReference type="Pfam" id="PF00856">
    <property type="entry name" value="SET"/>
    <property type="match status" value="1"/>
</dbReference>
<evidence type="ECO:0000256" key="24">
    <source>
        <dbReference type="ARBA" id="ARBA00052244"/>
    </source>
</evidence>
<dbReference type="PROSITE" id="PS50280">
    <property type="entry name" value="SET"/>
    <property type="match status" value="1"/>
</dbReference>
<evidence type="ECO:0000256" key="3">
    <source>
        <dbReference type="ARBA" id="ARBA00005202"/>
    </source>
</evidence>
<organism evidence="36 37">
    <name type="scientific">Marmota monax</name>
    <name type="common">Woodchuck</name>
    <dbReference type="NCBI Taxonomy" id="9995"/>
    <lineage>
        <taxon>Eukaryota</taxon>
        <taxon>Metazoa</taxon>
        <taxon>Chordata</taxon>
        <taxon>Craniata</taxon>
        <taxon>Vertebrata</taxon>
        <taxon>Euteleostomi</taxon>
        <taxon>Mammalia</taxon>
        <taxon>Eutheria</taxon>
        <taxon>Euarchontoglires</taxon>
        <taxon>Glires</taxon>
        <taxon>Rodentia</taxon>
        <taxon>Sciuromorpha</taxon>
        <taxon>Sciuridae</taxon>
        <taxon>Xerinae</taxon>
        <taxon>Marmotini</taxon>
        <taxon>Marmota</taxon>
    </lineage>
</organism>
<comment type="similarity">
    <text evidence="4">Belongs to the 3-beta-HSD family.</text>
</comment>
<dbReference type="SMART" id="SM00317">
    <property type="entry name" value="SET"/>
    <property type="match status" value="1"/>
</dbReference>
<dbReference type="GO" id="GO:0005789">
    <property type="term" value="C:endoplasmic reticulum membrane"/>
    <property type="evidence" value="ECO:0007669"/>
    <property type="project" value="UniProtKB-SubCell"/>
</dbReference>
<comment type="pathway">
    <text evidence="3">Lipid metabolism; steroid biosynthesis.</text>
</comment>